<reference evidence="2 3" key="1">
    <citation type="submission" date="2019-01" db="EMBL/GenBank/DDBJ databases">
        <authorList>
            <consortium name="Pathogen Informatics"/>
        </authorList>
    </citation>
    <scope>NUCLEOTIDE SEQUENCE [LARGE SCALE GENOMIC DNA]</scope>
    <source>
        <strain evidence="2 3">NCTC10181</strain>
    </source>
</reference>
<dbReference type="Pfam" id="PF00535">
    <property type="entry name" value="Glycos_transf_2"/>
    <property type="match status" value="1"/>
</dbReference>
<dbReference type="KEGG" id="mcit:NCTC10181_00104"/>
<dbReference type="InterPro" id="IPR029044">
    <property type="entry name" value="Nucleotide-diphossugar_trans"/>
</dbReference>
<dbReference type="OrthoDB" id="387866at2"/>
<dbReference type="GO" id="GO:0016740">
    <property type="term" value="F:transferase activity"/>
    <property type="evidence" value="ECO:0007669"/>
    <property type="project" value="UniProtKB-KW"/>
</dbReference>
<dbReference type="SUPFAM" id="SSF53448">
    <property type="entry name" value="Nucleotide-diphospho-sugar transferases"/>
    <property type="match status" value="1"/>
</dbReference>
<name>A0A449B0Y6_9BACT</name>
<keyword evidence="2" id="KW-0808">Transferase</keyword>
<dbReference type="Gene3D" id="3.90.550.10">
    <property type="entry name" value="Spore Coat Polysaccharide Biosynthesis Protein SpsA, Chain A"/>
    <property type="match status" value="1"/>
</dbReference>
<protein>
    <submittedName>
        <fullName evidence="2">Glycosyl transferase family 2</fullName>
    </submittedName>
</protein>
<dbReference type="AlphaFoldDB" id="A0A449B0Y6"/>
<accession>A0A449B0Y6</accession>
<dbReference type="InterPro" id="IPR001173">
    <property type="entry name" value="Glyco_trans_2-like"/>
</dbReference>
<gene>
    <name evidence="2" type="ORF">NCTC10181_00104</name>
</gene>
<evidence type="ECO:0000259" key="1">
    <source>
        <dbReference type="Pfam" id="PF00535"/>
    </source>
</evidence>
<evidence type="ECO:0000313" key="3">
    <source>
        <dbReference type="Proteomes" id="UP000290985"/>
    </source>
</evidence>
<evidence type="ECO:0000313" key="2">
    <source>
        <dbReference type="EMBL" id="VEU74269.1"/>
    </source>
</evidence>
<dbReference type="Proteomes" id="UP000290985">
    <property type="component" value="Chromosome"/>
</dbReference>
<keyword evidence="3" id="KW-1185">Reference proteome</keyword>
<organism evidence="2 3">
    <name type="scientific">Mycoplasmopsis citelli</name>
    <dbReference type="NCBI Taxonomy" id="171281"/>
    <lineage>
        <taxon>Bacteria</taxon>
        <taxon>Bacillati</taxon>
        <taxon>Mycoplasmatota</taxon>
        <taxon>Mycoplasmoidales</taxon>
        <taxon>Metamycoplasmataceae</taxon>
        <taxon>Mycoplasmopsis</taxon>
    </lineage>
</organism>
<dbReference type="EMBL" id="LR215036">
    <property type="protein sequence ID" value="VEU74269.1"/>
    <property type="molecule type" value="Genomic_DNA"/>
</dbReference>
<dbReference type="RefSeq" id="WP_129725113.1">
    <property type="nucleotide sequence ID" value="NZ_CP101807.1"/>
</dbReference>
<sequence length="339" mass="40057">MRISLISLVSESAKAVDWYLQGLTQQDNQDFEVILCLNKDSQTPQVFEVIAKHKSFFKQRLVVIFNSKLKSYQHNLISAFRIAQGNYLYVLNSDATIKRYYVDSLIKLTLKNDADVIEFQPRIIGSINWKPAHRLSTNEVVNLNENKQALAYSFPFIFNKIFKKSLTDQLIKYKPIIHNDSKLCVEVTYMLLLSANTYKYINERIIREYYGANVWLNIKNELQSFQKIENHIKFHNLKVIQEIMYAKYYYFKIIMYGLLNSTTFVYRNFKSKEQIKEKRSMLLVQKHEATLQKLQNTNEFEQFEKSNVYMLKASIETNLLRSEISQLKKVKAKILSELE</sequence>
<proteinExistence type="predicted"/>
<feature type="domain" description="Glycosyltransferase 2-like" evidence="1">
    <location>
        <begin position="20"/>
        <end position="155"/>
    </location>
</feature>